<accession>A0AAW2H3X6</accession>
<evidence type="ECO:0000313" key="3">
    <source>
        <dbReference type="Proteomes" id="UP001430953"/>
    </source>
</evidence>
<evidence type="ECO:0000256" key="1">
    <source>
        <dbReference type="SAM" id="SignalP"/>
    </source>
</evidence>
<organism evidence="2 3">
    <name type="scientific">Cardiocondyla obscurior</name>
    <dbReference type="NCBI Taxonomy" id="286306"/>
    <lineage>
        <taxon>Eukaryota</taxon>
        <taxon>Metazoa</taxon>
        <taxon>Ecdysozoa</taxon>
        <taxon>Arthropoda</taxon>
        <taxon>Hexapoda</taxon>
        <taxon>Insecta</taxon>
        <taxon>Pterygota</taxon>
        <taxon>Neoptera</taxon>
        <taxon>Endopterygota</taxon>
        <taxon>Hymenoptera</taxon>
        <taxon>Apocrita</taxon>
        <taxon>Aculeata</taxon>
        <taxon>Formicoidea</taxon>
        <taxon>Formicidae</taxon>
        <taxon>Myrmicinae</taxon>
        <taxon>Cardiocondyla</taxon>
    </lineage>
</organism>
<proteinExistence type="predicted"/>
<feature type="chain" id="PRO_5043509084" evidence="1">
    <location>
        <begin position="23"/>
        <end position="54"/>
    </location>
</feature>
<protein>
    <submittedName>
        <fullName evidence="2">Uncharacterized protein</fullName>
    </submittedName>
</protein>
<comment type="caution">
    <text evidence="2">The sequence shown here is derived from an EMBL/GenBank/DDBJ whole genome shotgun (WGS) entry which is preliminary data.</text>
</comment>
<dbReference type="AlphaFoldDB" id="A0AAW2H3X6"/>
<dbReference type="EMBL" id="JADYXP020000001">
    <property type="protein sequence ID" value="KAL0134276.1"/>
    <property type="molecule type" value="Genomic_DNA"/>
</dbReference>
<sequence length="54" mass="6075">MKITYILLLVAIVAIISPGIMADPEADKFGQAKKTTIFNEVDKVWKWILNKLEG</sequence>
<name>A0AAW2H3X6_9HYME</name>
<keyword evidence="1" id="KW-0732">Signal</keyword>
<gene>
    <name evidence="2" type="ORF">PUN28_001229</name>
</gene>
<dbReference type="Proteomes" id="UP001430953">
    <property type="component" value="Unassembled WGS sequence"/>
</dbReference>
<evidence type="ECO:0000313" key="2">
    <source>
        <dbReference type="EMBL" id="KAL0134276.1"/>
    </source>
</evidence>
<feature type="signal peptide" evidence="1">
    <location>
        <begin position="1"/>
        <end position="22"/>
    </location>
</feature>
<reference evidence="2 3" key="1">
    <citation type="submission" date="2023-03" db="EMBL/GenBank/DDBJ databases">
        <title>High recombination rates correlate with genetic variation in Cardiocondyla obscurior ants.</title>
        <authorList>
            <person name="Errbii M."/>
        </authorList>
    </citation>
    <scope>NUCLEOTIDE SEQUENCE [LARGE SCALE GENOMIC DNA]</scope>
    <source>
        <strain evidence="2">Alpha-2009</strain>
        <tissue evidence="2">Whole body</tissue>
    </source>
</reference>
<keyword evidence="3" id="KW-1185">Reference proteome</keyword>